<sequence>MPNSSIFITELKDEQSIDIPGEVIKGLSLQPGDKVEVFIKRIRSRRLDIKISRNPLTKILDIKP</sequence>
<dbReference type="AlphaFoldDB" id="A0A7V5VEA6"/>
<dbReference type="Proteomes" id="UP000885771">
    <property type="component" value="Unassembled WGS sequence"/>
</dbReference>
<reference evidence="1" key="1">
    <citation type="journal article" date="2020" name="mSystems">
        <title>Genome- and Community-Level Interaction Insights into Carbon Utilization and Element Cycling Functions of Hydrothermarchaeota in Hydrothermal Sediment.</title>
        <authorList>
            <person name="Zhou Z."/>
            <person name="Liu Y."/>
            <person name="Xu W."/>
            <person name="Pan J."/>
            <person name="Luo Z.H."/>
            <person name="Li M."/>
        </authorList>
    </citation>
    <scope>NUCLEOTIDE SEQUENCE [LARGE SCALE GENOMIC DNA]</scope>
    <source>
        <strain evidence="1">HyVt-460</strain>
    </source>
</reference>
<proteinExistence type="predicted"/>
<name>A0A7V5VEA6_CALAY</name>
<dbReference type="EMBL" id="DRLI01000068">
    <property type="protein sequence ID" value="HHM01729.1"/>
    <property type="molecule type" value="Genomic_DNA"/>
</dbReference>
<comment type="caution">
    <text evidence="1">The sequence shown here is derived from an EMBL/GenBank/DDBJ whole genome shotgun (WGS) entry which is preliminary data.</text>
</comment>
<evidence type="ECO:0008006" key="2">
    <source>
        <dbReference type="Google" id="ProtNLM"/>
    </source>
</evidence>
<accession>A0A7V5VEA6</accession>
<organism evidence="1">
    <name type="scientific">Caldithrix abyssi</name>
    <dbReference type="NCBI Taxonomy" id="187145"/>
    <lineage>
        <taxon>Bacteria</taxon>
        <taxon>Pseudomonadati</taxon>
        <taxon>Calditrichota</taxon>
        <taxon>Calditrichia</taxon>
        <taxon>Calditrichales</taxon>
        <taxon>Calditrichaceae</taxon>
        <taxon>Caldithrix</taxon>
    </lineage>
</organism>
<evidence type="ECO:0000313" key="1">
    <source>
        <dbReference type="EMBL" id="HHM01729.1"/>
    </source>
</evidence>
<gene>
    <name evidence="1" type="ORF">ENJ15_01860</name>
</gene>
<protein>
    <recommendedName>
        <fullName evidence="2">AbrB/MazE/SpoVT family DNA-binding domain-containing protein</fullName>
    </recommendedName>
</protein>